<dbReference type="GeneTree" id="ENSGT01140000282609"/>
<dbReference type="AlphaFoldDB" id="A0A8C5PYI5"/>
<reference evidence="3" key="1">
    <citation type="submission" date="2025-08" db="UniProtKB">
        <authorList>
            <consortium name="Ensembl"/>
        </authorList>
    </citation>
    <scope>IDENTIFICATION</scope>
</reference>
<proteinExistence type="inferred from homology"/>
<evidence type="ECO:0000313" key="4">
    <source>
        <dbReference type="Proteomes" id="UP000694569"/>
    </source>
</evidence>
<dbReference type="Proteomes" id="UP000694569">
    <property type="component" value="Unplaced"/>
</dbReference>
<evidence type="ECO:0000256" key="2">
    <source>
        <dbReference type="SAM" id="MobiDB-lite"/>
    </source>
</evidence>
<protein>
    <submittedName>
        <fullName evidence="3">Uncharacterized protein</fullName>
    </submittedName>
</protein>
<organism evidence="3 4">
    <name type="scientific">Leptobrachium leishanense</name>
    <name type="common">Leishan spiny toad</name>
    <dbReference type="NCBI Taxonomy" id="445787"/>
    <lineage>
        <taxon>Eukaryota</taxon>
        <taxon>Metazoa</taxon>
        <taxon>Chordata</taxon>
        <taxon>Craniata</taxon>
        <taxon>Vertebrata</taxon>
        <taxon>Euteleostomi</taxon>
        <taxon>Amphibia</taxon>
        <taxon>Batrachia</taxon>
        <taxon>Anura</taxon>
        <taxon>Pelobatoidea</taxon>
        <taxon>Megophryidae</taxon>
        <taxon>Leptobrachium</taxon>
    </lineage>
</organism>
<dbReference type="OrthoDB" id="9909705at2759"/>
<feature type="region of interest" description="Disordered" evidence="2">
    <location>
        <begin position="1"/>
        <end position="43"/>
    </location>
</feature>
<dbReference type="Ensembl" id="ENSLLET00000030688.1">
    <property type="protein sequence ID" value="ENSLLEP00000029552.1"/>
    <property type="gene ID" value="ENSLLEG00000018742.1"/>
</dbReference>
<dbReference type="FunFam" id="3.30.70.1820:FF:000002">
    <property type="entry name" value="LINE-1 retrotransposable element ORF1 protein"/>
    <property type="match status" value="1"/>
</dbReference>
<evidence type="ECO:0000313" key="3">
    <source>
        <dbReference type="Ensembl" id="ENSLLEP00000029552.1"/>
    </source>
</evidence>
<accession>A0A8C5PYI5</accession>
<name>A0A8C5PYI5_9ANUR</name>
<dbReference type="InterPro" id="IPR004244">
    <property type="entry name" value="Transposase_22"/>
</dbReference>
<dbReference type="Gene3D" id="3.30.70.1820">
    <property type="entry name" value="L1 transposable element, RRM domain"/>
    <property type="match status" value="1"/>
</dbReference>
<comment type="similarity">
    <text evidence="1">Belongs to the transposase 22 family.</text>
</comment>
<reference evidence="3" key="2">
    <citation type="submission" date="2025-09" db="UniProtKB">
        <authorList>
            <consortium name="Ensembl"/>
        </authorList>
    </citation>
    <scope>IDENTIFICATION</scope>
</reference>
<dbReference type="PANTHER" id="PTHR11505">
    <property type="entry name" value="L1 TRANSPOSABLE ELEMENT-RELATED"/>
    <property type="match status" value="1"/>
</dbReference>
<keyword evidence="4" id="KW-1185">Reference proteome</keyword>
<evidence type="ECO:0000256" key="1">
    <source>
        <dbReference type="ARBA" id="ARBA00061640"/>
    </source>
</evidence>
<sequence>MPPQKQKKAADGPVAPIFAARRTQEIRQDGGRTPPEDGGEDSAGIATLIPASKQDIAALFQKITEVQEILAGEIVRGSQVVKAEIQALGSRTSDLEARVEEVVQQANTSADVVNQLQDRVEGLEKAMEDASNRSRRNNLRIRGLSEEVSQAALEATVVGLFQRLLPDLPAESFLMDRVHRALRARGPPNSQPRDIILRLHYYKTKEKILRANRERCLHYEDVELQLFQDLAPITLARRRDWKPVTALLRAQGLKYTWGFPFRLIVTKDSRTFSCTNVSALPAFMDRLGLQMPDGVRSTLPPQIQRLPAEWQEVAD</sequence>